<sequence>MATMVNLFSLSIRIKQVTQEILHTHGNLHSLLDLELKSEAADDAVEMLIVCSSRFKSLKIFRLYGPIMGLIFEAGAMPQLEQLSIEIRACQGQSGLAENSDLGIHHLTSLRDLNIWINCGGAQMEEVEMLEAAITNAINLLPNKPKPQFYRENQDNMVTNEAHV</sequence>
<evidence type="ECO:0000313" key="3">
    <source>
        <dbReference type="EMBL" id="GJN20301.1"/>
    </source>
</evidence>
<keyword evidence="1" id="KW-0677">Repeat</keyword>
<dbReference type="InterPro" id="IPR055414">
    <property type="entry name" value="LRR_R13L4/SHOC2-like"/>
</dbReference>
<dbReference type="Pfam" id="PF23598">
    <property type="entry name" value="LRR_14"/>
    <property type="match status" value="1"/>
</dbReference>
<dbReference type="Proteomes" id="UP001054889">
    <property type="component" value="Unassembled WGS sequence"/>
</dbReference>
<reference evidence="3" key="2">
    <citation type="submission" date="2021-12" db="EMBL/GenBank/DDBJ databases">
        <title>Resequencing data analysis of finger millet.</title>
        <authorList>
            <person name="Hatakeyama M."/>
            <person name="Aluri S."/>
            <person name="Balachadran M.T."/>
            <person name="Sivarajan S.R."/>
            <person name="Poveda L."/>
            <person name="Shimizu-Inatsugi R."/>
            <person name="Schlapbach R."/>
            <person name="Sreeman S.M."/>
            <person name="Shimizu K.K."/>
        </authorList>
    </citation>
    <scope>NUCLEOTIDE SEQUENCE</scope>
</reference>
<evidence type="ECO:0000259" key="2">
    <source>
        <dbReference type="Pfam" id="PF23598"/>
    </source>
</evidence>
<feature type="domain" description="Disease resistance R13L4/SHOC-2-like LRR" evidence="2">
    <location>
        <begin position="3"/>
        <end position="146"/>
    </location>
</feature>
<reference evidence="3" key="1">
    <citation type="journal article" date="2018" name="DNA Res.">
        <title>Multiple hybrid de novo genome assembly of finger millet, an orphan allotetraploid crop.</title>
        <authorList>
            <person name="Hatakeyama M."/>
            <person name="Aluri S."/>
            <person name="Balachadran M.T."/>
            <person name="Sivarajan S.R."/>
            <person name="Patrignani A."/>
            <person name="Gruter S."/>
            <person name="Poveda L."/>
            <person name="Shimizu-Inatsugi R."/>
            <person name="Baeten J."/>
            <person name="Francoijs K.J."/>
            <person name="Nataraja K.N."/>
            <person name="Reddy Y.A.N."/>
            <person name="Phadnis S."/>
            <person name="Ravikumar R.L."/>
            <person name="Schlapbach R."/>
            <person name="Sreeman S.M."/>
            <person name="Shimizu K.K."/>
        </authorList>
    </citation>
    <scope>NUCLEOTIDE SEQUENCE</scope>
</reference>
<evidence type="ECO:0000313" key="4">
    <source>
        <dbReference type="Proteomes" id="UP001054889"/>
    </source>
</evidence>
<comment type="caution">
    <text evidence="3">The sequence shown here is derived from an EMBL/GenBank/DDBJ whole genome shotgun (WGS) entry which is preliminary data.</text>
</comment>
<organism evidence="3 4">
    <name type="scientific">Eleusine coracana subsp. coracana</name>
    <dbReference type="NCBI Taxonomy" id="191504"/>
    <lineage>
        <taxon>Eukaryota</taxon>
        <taxon>Viridiplantae</taxon>
        <taxon>Streptophyta</taxon>
        <taxon>Embryophyta</taxon>
        <taxon>Tracheophyta</taxon>
        <taxon>Spermatophyta</taxon>
        <taxon>Magnoliopsida</taxon>
        <taxon>Liliopsida</taxon>
        <taxon>Poales</taxon>
        <taxon>Poaceae</taxon>
        <taxon>PACMAD clade</taxon>
        <taxon>Chloridoideae</taxon>
        <taxon>Cynodonteae</taxon>
        <taxon>Eleusininae</taxon>
        <taxon>Eleusine</taxon>
    </lineage>
</organism>
<gene>
    <name evidence="3" type="primary">gb07662</name>
    <name evidence="3" type="ORF">PR202_gb07662</name>
</gene>
<proteinExistence type="predicted"/>
<protein>
    <recommendedName>
        <fullName evidence="2">Disease resistance R13L4/SHOC-2-like LRR domain-containing protein</fullName>
    </recommendedName>
</protein>
<evidence type="ECO:0000256" key="1">
    <source>
        <dbReference type="ARBA" id="ARBA00022737"/>
    </source>
</evidence>
<name>A0AAV5ECT8_ELECO</name>
<dbReference type="AlphaFoldDB" id="A0AAV5ECT8"/>
<keyword evidence="4" id="KW-1185">Reference proteome</keyword>
<dbReference type="EMBL" id="BQKI01000074">
    <property type="protein sequence ID" value="GJN20301.1"/>
    <property type="molecule type" value="Genomic_DNA"/>
</dbReference>
<accession>A0AAV5ECT8</accession>